<protein>
    <submittedName>
        <fullName evidence="1">Uncharacterized protein</fullName>
    </submittedName>
</protein>
<keyword evidence="2" id="KW-1185">Reference proteome</keyword>
<name>A0A855A4B4_9FIRM</name>
<evidence type="ECO:0000313" key="1">
    <source>
        <dbReference type="EMBL" id="PEQ24117.1"/>
    </source>
</evidence>
<proteinExistence type="predicted"/>
<comment type="caution">
    <text evidence="1">The sequence shown here is derived from an EMBL/GenBank/DDBJ whole genome shotgun (WGS) entry which is preliminary data.</text>
</comment>
<dbReference type="EMBL" id="NOXF01000008">
    <property type="protein sequence ID" value="PEQ24117.1"/>
    <property type="molecule type" value="Genomic_DNA"/>
</dbReference>
<sequence>MDKIRKLKPKNSCMAIRKNYLCVSTSTTLTLYDVASGNVINSIRAKRSFGYLEFLSDEIILVECDSEYGVVYHLPDFELISRTKKYETIWPDCYPLSDGIHYIYRYSFVNKTIRIEGMSLNNRLKVDTIGVDSPYEIPLREKGLPFRISKFFYDNSRDHGVAVITYLNEGDIYENFAWCEFNKSGLLKSEPLDRADCRAYLEGWFWDDGIQYYVCSHIPPEVSERKVMLYSSKESKWSAIAPLVPELALFKVDCSLKKKYVLLEFLGLYGNITVQVVNYKDLSTIKKCTFRNAVNFRVQEDKILLSTSKGSYVMDMDTFMETDEDLRDL</sequence>
<reference evidence="1 2" key="1">
    <citation type="submission" date="2017-07" db="EMBL/GenBank/DDBJ databases">
        <title>Prevalence of linear plasmids in Cutibacterium (Propionibacterium) acnes isolates obtained from prostatic tissue.</title>
        <authorList>
            <person name="Davidsson S."/>
            <person name="Carlsson J."/>
            <person name="Molling P."/>
            <person name="Andren O."/>
            <person name="Andersson S.-O."/>
            <person name="Brzuszkiewicz E."/>
            <person name="Poehlein A."/>
            <person name="Al-Zeer M."/>
            <person name="Brinkmann V."/>
            <person name="Scavenius C."/>
            <person name="Nazipi S."/>
            <person name="Soderquist B."/>
            <person name="Bruggemann H."/>
        </authorList>
    </citation>
    <scope>NUCLEOTIDE SEQUENCE [LARGE SCALE GENOMIC DNA]</scope>
    <source>
        <strain evidence="1 2">DSM 753</strain>
    </source>
</reference>
<organism evidence="1 2">
    <name type="scientific">[Clostridium] leptum DSM 753</name>
    <dbReference type="NCBI Taxonomy" id="428125"/>
    <lineage>
        <taxon>Bacteria</taxon>
        <taxon>Bacillati</taxon>
        <taxon>Bacillota</taxon>
        <taxon>Clostridia</taxon>
        <taxon>Eubacteriales</taxon>
        <taxon>Oscillospiraceae</taxon>
        <taxon>Oscillospiraceae incertae sedis</taxon>
    </lineage>
</organism>
<evidence type="ECO:0000313" key="2">
    <source>
        <dbReference type="Proteomes" id="UP000220611"/>
    </source>
</evidence>
<gene>
    <name evidence="1" type="ORF">CH238_10870</name>
</gene>
<accession>A0A855A4B4</accession>
<dbReference type="Proteomes" id="UP000220611">
    <property type="component" value="Unassembled WGS sequence"/>
</dbReference>
<dbReference type="AlphaFoldDB" id="A0A855A4B4"/>